<comment type="similarity">
    <text evidence="14">In the C-terminal section; belongs to the Thz kinase family.</text>
</comment>
<dbReference type="GO" id="GO:0005524">
    <property type="term" value="F:ATP binding"/>
    <property type="evidence" value="ECO:0007669"/>
    <property type="project" value="InterPro"/>
</dbReference>
<comment type="pathway">
    <text evidence="4">Cofactor biosynthesis; thiamine diphosphate biosynthesis; 4-methyl-5-(2-phosphoethyl)-thiazole from 5-(2-hydroxyethyl)-4-methylthiazole: step 1/1.</text>
</comment>
<name>A0A8J5QL87_9ASCO</name>
<evidence type="ECO:0000256" key="5">
    <source>
        <dbReference type="ARBA" id="ARBA00005165"/>
    </source>
</evidence>
<evidence type="ECO:0000256" key="10">
    <source>
        <dbReference type="ARBA" id="ARBA00022977"/>
    </source>
</evidence>
<evidence type="ECO:0000256" key="2">
    <source>
        <dbReference type="ARBA" id="ARBA00001946"/>
    </source>
</evidence>
<dbReference type="GO" id="GO:0009229">
    <property type="term" value="P:thiamine diphosphate biosynthetic process"/>
    <property type="evidence" value="ECO:0007669"/>
    <property type="project" value="UniProtKB-UniPathway"/>
</dbReference>
<dbReference type="GO" id="GO:0004789">
    <property type="term" value="F:thiamine-phosphate diphosphorylase activity"/>
    <property type="evidence" value="ECO:0007669"/>
    <property type="project" value="UniProtKB-EC"/>
</dbReference>
<dbReference type="GO" id="GO:0009228">
    <property type="term" value="P:thiamine biosynthetic process"/>
    <property type="evidence" value="ECO:0007669"/>
    <property type="project" value="UniProtKB-KW"/>
</dbReference>
<comment type="cofactor">
    <cofactor evidence="2">
        <name>Mg(2+)</name>
        <dbReference type="ChEBI" id="CHEBI:18420"/>
    </cofactor>
</comment>
<sequence>MSQAVDYSLYLVTDSTMIPESCTFLGQVEQAIDNGATIIQLREKSLSTLDFIERAEKVHELTKKRGIPLIINDRVDVALAIDAEGVHVGQDDMPAKLVRKLIGNDKILGVTCSVPSEVEAVIEEGIADYVGLGTVYKTETKKNVTDPEGTGPIGVRKMLQVLHRYNSIKENKRISSVAIGGINHSNADKVMYQCSIPGQAIDGVAVVSCIMANEDAGKATRELLVIIKSKPIWVNDTTDGRESDVRRVIAQLTESHPLVHHITNNVVKNFSANVTLAIGASPIMSELPAEYEEFASGIPNIGLLLNLGTPTDELMAVFKHAILVYNKYGKPIVFDPVACGATQARLERCRILLNTGQFTVIKGNVGEIMGIWKLTSSYKASDSDDSLMRGVDSVAKLTPEQIVEIGKKVSIDFKTMVVITGPENYMIQDDKAFVVPGGSKLMGLVTGSGCSLGSTIAAFLAAKADGKEMIGNSFDAFKAVVNAVRLYNTAGSEAATRSETPASFMIDFVDQLYKLTNGTS</sequence>
<comment type="catalytic activity">
    <reaction evidence="11">
        <text>4-methyl-5-(2-phosphooxyethyl)-thiazole + 4-amino-2-methyl-5-(diphosphooxymethyl)pyrimidine + H(+) = thiamine phosphate + diphosphate</text>
        <dbReference type="Rhea" id="RHEA:22328"/>
        <dbReference type="ChEBI" id="CHEBI:15378"/>
        <dbReference type="ChEBI" id="CHEBI:33019"/>
        <dbReference type="ChEBI" id="CHEBI:37575"/>
        <dbReference type="ChEBI" id="CHEBI:57841"/>
        <dbReference type="ChEBI" id="CHEBI:58296"/>
        <dbReference type="EC" id="2.5.1.3"/>
    </reaction>
</comment>
<comment type="catalytic activity">
    <reaction evidence="1">
        <text>5-(2-hydroxyethyl)-4-methylthiazole + ATP = 4-methyl-5-(2-phosphooxyethyl)-thiazole + ADP + H(+)</text>
        <dbReference type="Rhea" id="RHEA:24212"/>
        <dbReference type="ChEBI" id="CHEBI:15378"/>
        <dbReference type="ChEBI" id="CHEBI:17957"/>
        <dbReference type="ChEBI" id="CHEBI:30616"/>
        <dbReference type="ChEBI" id="CHEBI:58296"/>
        <dbReference type="ChEBI" id="CHEBI:456216"/>
        <dbReference type="EC" id="2.7.1.50"/>
    </reaction>
</comment>
<dbReference type="OrthoDB" id="4994at2759"/>
<comment type="caution">
    <text evidence="17">The sequence shown here is derived from an EMBL/GenBank/DDBJ whole genome shotgun (WGS) entry which is preliminary data.</text>
</comment>
<dbReference type="HAMAP" id="MF_00228">
    <property type="entry name" value="Thz_kinase"/>
    <property type="match status" value="1"/>
</dbReference>
<comment type="pathway">
    <text evidence="5">Cofactor biosynthesis; thiamine diphosphate biosynthesis; thiamine phosphate from 4-amino-2-methyl-5-diphosphomethylpyrimidine and 4-methyl-5-(2-phosphoethyl)-thiazole: step 1/1.</text>
</comment>
<comment type="function">
    <text evidence="3">Condenses 4-methyl-5-(beta-hydroxyethyl)thiazole monophosphate (THZ-P) and 2-methyl-4-amino-5-hydroxymethyl pyrimidine pyrophosphate (HMP-PP) to form thiamine monophosphate (TMP).</text>
</comment>
<keyword evidence="9" id="KW-0460">Magnesium</keyword>
<evidence type="ECO:0000256" key="13">
    <source>
        <dbReference type="ARBA" id="ARBA00047883"/>
    </source>
</evidence>
<evidence type="ECO:0000313" key="18">
    <source>
        <dbReference type="Proteomes" id="UP000694255"/>
    </source>
</evidence>
<dbReference type="InterPro" id="IPR022998">
    <property type="entry name" value="ThiamineP_synth_TenI"/>
</dbReference>
<dbReference type="GO" id="GO:0000287">
    <property type="term" value="F:magnesium ion binding"/>
    <property type="evidence" value="ECO:0007669"/>
    <property type="project" value="InterPro"/>
</dbReference>
<dbReference type="CDD" id="cd01170">
    <property type="entry name" value="THZ_kinase"/>
    <property type="match status" value="1"/>
</dbReference>
<evidence type="ECO:0000256" key="7">
    <source>
        <dbReference type="ARBA" id="ARBA00022723"/>
    </source>
</evidence>
<dbReference type="PANTHER" id="PTHR20857:SF23">
    <property type="entry name" value="THIAMINE BIOSYNTHETIC BIFUNCTIONAL ENZYME"/>
    <property type="match status" value="1"/>
</dbReference>
<keyword evidence="10" id="KW-0784">Thiamine biosynthesis</keyword>
<comment type="catalytic activity">
    <reaction evidence="13">
        <text>2-[(2R,5Z)-2-carboxy-4-methylthiazol-5(2H)-ylidene]ethyl phosphate + 4-amino-2-methyl-5-(diphosphooxymethyl)pyrimidine + 2 H(+) = thiamine phosphate + CO2 + diphosphate</text>
        <dbReference type="Rhea" id="RHEA:47844"/>
        <dbReference type="ChEBI" id="CHEBI:15378"/>
        <dbReference type="ChEBI" id="CHEBI:16526"/>
        <dbReference type="ChEBI" id="CHEBI:33019"/>
        <dbReference type="ChEBI" id="CHEBI:37575"/>
        <dbReference type="ChEBI" id="CHEBI:57841"/>
        <dbReference type="ChEBI" id="CHEBI:62899"/>
        <dbReference type="EC" id="2.5.1.3"/>
    </reaction>
</comment>
<dbReference type="FunFam" id="3.20.20.70:FF:000104">
    <property type="entry name" value="Thiamine biosynthetic bifunctional enzyme"/>
    <property type="match status" value="1"/>
</dbReference>
<dbReference type="PANTHER" id="PTHR20857">
    <property type="entry name" value="THIAMINE-PHOSPHATE PYROPHOSPHORYLASE"/>
    <property type="match status" value="1"/>
</dbReference>
<reference evidence="17 18" key="1">
    <citation type="journal article" date="2021" name="DNA Res.">
        <title>Genome analysis of Candida subhashii reveals its hybrid nature and dual mitochondrial genome conformations.</title>
        <authorList>
            <person name="Mixao V."/>
            <person name="Hegedusova E."/>
            <person name="Saus E."/>
            <person name="Pryszcz L.P."/>
            <person name="Cillingova A."/>
            <person name="Nosek J."/>
            <person name="Gabaldon T."/>
        </authorList>
    </citation>
    <scope>NUCLEOTIDE SEQUENCE [LARGE SCALE GENOMIC DNA]</scope>
    <source>
        <strain evidence="17 18">CBS 10753</strain>
    </source>
</reference>
<dbReference type="GO" id="GO:0004417">
    <property type="term" value="F:hydroxyethylthiazole kinase activity"/>
    <property type="evidence" value="ECO:0007669"/>
    <property type="project" value="UniProtKB-EC"/>
</dbReference>
<dbReference type="Pfam" id="PF02581">
    <property type="entry name" value="TMP-TENI"/>
    <property type="match status" value="1"/>
</dbReference>
<evidence type="ECO:0000256" key="12">
    <source>
        <dbReference type="ARBA" id="ARBA00047851"/>
    </source>
</evidence>
<comment type="similarity">
    <text evidence="15">In the N-terminal section; belongs to the thiamine-phosphate synthase family.</text>
</comment>
<evidence type="ECO:0000256" key="3">
    <source>
        <dbReference type="ARBA" id="ARBA00003814"/>
    </source>
</evidence>
<evidence type="ECO:0000256" key="8">
    <source>
        <dbReference type="ARBA" id="ARBA00022777"/>
    </source>
</evidence>
<dbReference type="HAMAP" id="MF_00097">
    <property type="entry name" value="TMP_synthase"/>
    <property type="match status" value="1"/>
</dbReference>
<evidence type="ECO:0000256" key="15">
    <source>
        <dbReference type="ARBA" id="ARBA00061283"/>
    </source>
</evidence>
<dbReference type="InterPro" id="IPR034291">
    <property type="entry name" value="TMP_synthase"/>
</dbReference>
<evidence type="ECO:0000256" key="4">
    <source>
        <dbReference type="ARBA" id="ARBA00004868"/>
    </source>
</evidence>
<dbReference type="UniPathway" id="UPA00060"/>
<dbReference type="NCBIfam" id="NF006830">
    <property type="entry name" value="PRK09355.1"/>
    <property type="match status" value="1"/>
</dbReference>
<organism evidence="17 18">
    <name type="scientific">[Candida] subhashii</name>
    <dbReference type="NCBI Taxonomy" id="561895"/>
    <lineage>
        <taxon>Eukaryota</taxon>
        <taxon>Fungi</taxon>
        <taxon>Dikarya</taxon>
        <taxon>Ascomycota</taxon>
        <taxon>Saccharomycotina</taxon>
        <taxon>Pichiomycetes</taxon>
        <taxon>Debaryomycetaceae</taxon>
        <taxon>Spathaspora</taxon>
    </lineage>
</organism>
<dbReference type="GO" id="GO:0005737">
    <property type="term" value="C:cytoplasm"/>
    <property type="evidence" value="ECO:0007669"/>
    <property type="project" value="TreeGrafter"/>
</dbReference>
<evidence type="ECO:0000256" key="9">
    <source>
        <dbReference type="ARBA" id="ARBA00022842"/>
    </source>
</evidence>
<dbReference type="GeneID" id="73469062"/>
<feature type="domain" description="Thiamine phosphate synthase/TenI" evidence="16">
    <location>
        <begin position="9"/>
        <end position="210"/>
    </location>
</feature>
<accession>A0A8J5QL87</accession>
<evidence type="ECO:0000313" key="17">
    <source>
        <dbReference type="EMBL" id="KAG7664198.1"/>
    </source>
</evidence>
<dbReference type="InterPro" id="IPR000417">
    <property type="entry name" value="Hyethyz_kinase"/>
</dbReference>
<keyword evidence="8" id="KW-0418">Kinase</keyword>
<dbReference type="RefSeq" id="XP_049264430.1">
    <property type="nucleotide sequence ID" value="XM_049405992.1"/>
</dbReference>
<evidence type="ECO:0000256" key="14">
    <source>
        <dbReference type="ARBA" id="ARBA00061146"/>
    </source>
</evidence>
<dbReference type="NCBIfam" id="TIGR00693">
    <property type="entry name" value="thiE"/>
    <property type="match status" value="1"/>
</dbReference>
<dbReference type="Proteomes" id="UP000694255">
    <property type="component" value="Unassembled WGS sequence"/>
</dbReference>
<evidence type="ECO:0000259" key="16">
    <source>
        <dbReference type="Pfam" id="PF02581"/>
    </source>
</evidence>
<keyword evidence="18" id="KW-1185">Reference proteome</keyword>
<proteinExistence type="inferred from homology"/>
<protein>
    <submittedName>
        <fullName evidence="17">THI6</fullName>
    </submittedName>
</protein>
<dbReference type="AlphaFoldDB" id="A0A8J5QL87"/>
<dbReference type="Pfam" id="PF02110">
    <property type="entry name" value="HK"/>
    <property type="match status" value="1"/>
</dbReference>
<evidence type="ECO:0000256" key="1">
    <source>
        <dbReference type="ARBA" id="ARBA00001771"/>
    </source>
</evidence>
<dbReference type="CDD" id="cd00564">
    <property type="entry name" value="TMP_TenI"/>
    <property type="match status" value="1"/>
</dbReference>
<comment type="catalytic activity">
    <reaction evidence="12">
        <text>2-(2-carboxy-4-methylthiazol-5-yl)ethyl phosphate + 4-amino-2-methyl-5-(diphosphooxymethyl)pyrimidine + 2 H(+) = thiamine phosphate + CO2 + diphosphate</text>
        <dbReference type="Rhea" id="RHEA:47848"/>
        <dbReference type="ChEBI" id="CHEBI:15378"/>
        <dbReference type="ChEBI" id="CHEBI:16526"/>
        <dbReference type="ChEBI" id="CHEBI:33019"/>
        <dbReference type="ChEBI" id="CHEBI:37575"/>
        <dbReference type="ChEBI" id="CHEBI:57841"/>
        <dbReference type="ChEBI" id="CHEBI:62890"/>
        <dbReference type="EC" id="2.5.1.3"/>
    </reaction>
</comment>
<keyword evidence="6" id="KW-0808">Transferase</keyword>
<evidence type="ECO:0000256" key="6">
    <source>
        <dbReference type="ARBA" id="ARBA00022679"/>
    </source>
</evidence>
<gene>
    <name evidence="17" type="ORF">J8A68_002261</name>
</gene>
<evidence type="ECO:0000256" key="11">
    <source>
        <dbReference type="ARBA" id="ARBA00047334"/>
    </source>
</evidence>
<keyword evidence="7" id="KW-0479">Metal-binding</keyword>
<dbReference type="EMBL" id="JAGSYN010000103">
    <property type="protein sequence ID" value="KAG7664198.1"/>
    <property type="molecule type" value="Genomic_DNA"/>
</dbReference>